<dbReference type="Proteomes" id="UP000178485">
    <property type="component" value="Chromosome i"/>
</dbReference>
<dbReference type="AlphaFoldDB" id="A0A1G4G3F5"/>
<dbReference type="PROSITE" id="PS51257">
    <property type="entry name" value="PROKAR_LIPOPROTEIN"/>
    <property type="match status" value="1"/>
</dbReference>
<organism evidence="1 2">
    <name type="scientific">Petrimonas mucosa</name>
    <dbReference type="NCBI Taxonomy" id="1642646"/>
    <lineage>
        <taxon>Bacteria</taxon>
        <taxon>Pseudomonadati</taxon>
        <taxon>Bacteroidota</taxon>
        <taxon>Bacteroidia</taxon>
        <taxon>Bacteroidales</taxon>
        <taxon>Dysgonomonadaceae</taxon>
        <taxon>Petrimonas</taxon>
    </lineage>
</organism>
<protein>
    <submittedName>
        <fullName evidence="1">Uncharacterized protein</fullName>
    </submittedName>
</protein>
<name>A0A1G4G3F5_9BACT</name>
<keyword evidence="2" id="KW-1185">Reference proteome</keyword>
<dbReference type="EMBL" id="LT608328">
    <property type="protein sequence ID" value="SCM55251.1"/>
    <property type="molecule type" value="Genomic_DNA"/>
</dbReference>
<accession>A0A1G4G3F5</accession>
<evidence type="ECO:0000313" key="1">
    <source>
        <dbReference type="EMBL" id="SCM55251.1"/>
    </source>
</evidence>
<gene>
    <name evidence="1" type="ORF">ING2E5A_0170</name>
</gene>
<proteinExistence type="predicted"/>
<dbReference type="KEGG" id="pmuc:ING2E5A_0170"/>
<reference evidence="1 2" key="1">
    <citation type="submission" date="2016-08" db="EMBL/GenBank/DDBJ databases">
        <authorList>
            <person name="Seilhamer J.J."/>
        </authorList>
    </citation>
    <scope>NUCLEOTIDE SEQUENCE [LARGE SCALE GENOMIC DNA]</scope>
    <source>
        <strain evidence="1">ING2-E5A</strain>
    </source>
</reference>
<sequence>MVMRAILLSAIAPVFTLAACYRNMYTADPSARVWEDYRL</sequence>
<evidence type="ECO:0000313" key="2">
    <source>
        <dbReference type="Proteomes" id="UP000178485"/>
    </source>
</evidence>